<reference evidence="2 3" key="1">
    <citation type="submission" date="2019-06" db="EMBL/GenBank/DDBJ databases">
        <authorList>
            <person name="Lee I."/>
            <person name="Jang G.I."/>
            <person name="Hwang C.Y."/>
        </authorList>
    </citation>
    <scope>NUCLEOTIDE SEQUENCE [LARGE SCALE GENOMIC DNA]</scope>
    <source>
        <strain evidence="2 3">PAMC 28131</strain>
    </source>
</reference>
<proteinExistence type="predicted"/>
<dbReference type="AlphaFoldDB" id="A0A501XKT5"/>
<protein>
    <submittedName>
        <fullName evidence="2">Biotin/lipoyl-binding protein</fullName>
    </submittedName>
</protein>
<dbReference type="SUPFAM" id="SSF111369">
    <property type="entry name" value="HlyD-like secretion proteins"/>
    <property type="match status" value="1"/>
</dbReference>
<dbReference type="InterPro" id="IPR050739">
    <property type="entry name" value="MFP"/>
</dbReference>
<dbReference type="RefSeq" id="WP_140928224.1">
    <property type="nucleotide sequence ID" value="NZ_VFSU01000024.1"/>
</dbReference>
<accession>A0A501XKT5</accession>
<name>A0A501XKT5_9SPHN</name>
<keyword evidence="3" id="KW-1185">Reference proteome</keyword>
<dbReference type="OrthoDB" id="9811754at2"/>
<dbReference type="Gene3D" id="2.40.50.100">
    <property type="match status" value="1"/>
</dbReference>
<feature type="transmembrane region" description="Helical" evidence="1">
    <location>
        <begin position="7"/>
        <end position="29"/>
    </location>
</feature>
<dbReference type="PANTHER" id="PTHR30386">
    <property type="entry name" value="MEMBRANE FUSION SUBUNIT OF EMRAB-TOLC MULTIDRUG EFFLUX PUMP"/>
    <property type="match status" value="1"/>
</dbReference>
<keyword evidence="1" id="KW-0812">Transmembrane</keyword>
<keyword evidence="1" id="KW-0472">Membrane</keyword>
<dbReference type="PANTHER" id="PTHR30386:SF24">
    <property type="entry name" value="MULTIDRUG RESISTANCE EFFLUX PUMP"/>
    <property type="match status" value="1"/>
</dbReference>
<dbReference type="Proteomes" id="UP000319897">
    <property type="component" value="Unassembled WGS sequence"/>
</dbReference>
<comment type="caution">
    <text evidence="2">The sequence shown here is derived from an EMBL/GenBank/DDBJ whole genome shotgun (WGS) entry which is preliminary data.</text>
</comment>
<evidence type="ECO:0000256" key="1">
    <source>
        <dbReference type="SAM" id="Phobius"/>
    </source>
</evidence>
<evidence type="ECO:0000313" key="3">
    <source>
        <dbReference type="Proteomes" id="UP000319897"/>
    </source>
</evidence>
<organism evidence="2 3">
    <name type="scientific">Sandaracinobacter neustonicus</name>
    <dbReference type="NCBI Taxonomy" id="1715348"/>
    <lineage>
        <taxon>Bacteria</taxon>
        <taxon>Pseudomonadati</taxon>
        <taxon>Pseudomonadota</taxon>
        <taxon>Alphaproteobacteria</taxon>
        <taxon>Sphingomonadales</taxon>
        <taxon>Sphingosinicellaceae</taxon>
        <taxon>Sandaracinobacter</taxon>
    </lineage>
</organism>
<evidence type="ECO:0000313" key="2">
    <source>
        <dbReference type="EMBL" id="TPE61166.1"/>
    </source>
</evidence>
<dbReference type="EMBL" id="VFSU01000024">
    <property type="protein sequence ID" value="TPE61166.1"/>
    <property type="molecule type" value="Genomic_DNA"/>
</dbReference>
<keyword evidence="1" id="KW-1133">Transmembrane helix</keyword>
<gene>
    <name evidence="2" type="ORF">FJQ54_09750</name>
</gene>
<sequence>MSRIRNHIFPIIVGVLALLAIGFGLWWYLEGRFWQSTDNAYVEADMAVIGAKVTGYVASVDVKDNQPVKAGQPLVHIVDADYRAALAKAEAQVEQLARAWGSRLPRGGAGGRDQRGGGFLAGG</sequence>